<feature type="transmembrane region" description="Helical" evidence="1">
    <location>
        <begin position="6"/>
        <end position="24"/>
    </location>
</feature>
<dbReference type="AlphaFoldDB" id="A0A127JW97"/>
<protein>
    <submittedName>
        <fullName evidence="2">Uncharacterized protein</fullName>
    </submittedName>
</protein>
<keyword evidence="3" id="KW-1185">Reference proteome</keyword>
<evidence type="ECO:0000256" key="1">
    <source>
        <dbReference type="SAM" id="Phobius"/>
    </source>
</evidence>
<evidence type="ECO:0000313" key="3">
    <source>
        <dbReference type="Proteomes" id="UP000070433"/>
    </source>
</evidence>
<name>A0A127JW97_9BURK</name>
<keyword evidence="1" id="KW-0472">Membrane</keyword>
<reference evidence="2 3" key="1">
    <citation type="journal article" date="2014" name="Int. J. Syst. Evol. Microbiol.">
        <title>Ramlibacter solisilvae sp. nov., isolated from forest soil, and emended description of the genus Ramlibacter.</title>
        <authorList>
            <person name="Lee H.J."/>
            <person name="Lee S.H."/>
            <person name="Lee S.S."/>
            <person name="Lee J.S."/>
            <person name="Kim Y."/>
            <person name="Kim S.C."/>
            <person name="Jeon C.O."/>
        </authorList>
    </citation>
    <scope>NUCLEOTIDE SEQUENCE [LARGE SCALE GENOMIC DNA]</scope>
    <source>
        <strain evidence="2 3">5-10</strain>
    </source>
</reference>
<feature type="transmembrane region" description="Helical" evidence="1">
    <location>
        <begin position="91"/>
        <end position="110"/>
    </location>
</feature>
<sequence>METSFLASLALCACALFGAVSAFANMDAARQRSYRLLRVAHIPATLAVLALEIVLIADGTQGFWAAIAAVSAVLMGLGTQLRALERGKLPTVWFAGVAPWLLILSTVANVKGVPGGAQLPLLALVPAVLAAVCMWWADFELEGQGFAALRD</sequence>
<dbReference type="EMBL" id="CP010951">
    <property type="protein sequence ID" value="AMO24288.1"/>
    <property type="molecule type" value="Genomic_DNA"/>
</dbReference>
<keyword evidence="1" id="KW-1133">Transmembrane helix</keyword>
<proteinExistence type="predicted"/>
<dbReference type="RefSeq" id="WP_061501884.1">
    <property type="nucleotide sequence ID" value="NZ_CP010951.1"/>
</dbReference>
<accession>A0A127JW97</accession>
<feature type="transmembrane region" description="Helical" evidence="1">
    <location>
        <begin position="116"/>
        <end position="137"/>
    </location>
</feature>
<keyword evidence="1" id="KW-0812">Transmembrane</keyword>
<evidence type="ECO:0000313" key="2">
    <source>
        <dbReference type="EMBL" id="AMO24288.1"/>
    </source>
</evidence>
<feature type="transmembrane region" description="Helical" evidence="1">
    <location>
        <begin position="36"/>
        <end position="57"/>
    </location>
</feature>
<organism evidence="2 3">
    <name type="scientific">Ramlibacter tataouinensis</name>
    <dbReference type="NCBI Taxonomy" id="94132"/>
    <lineage>
        <taxon>Bacteria</taxon>
        <taxon>Pseudomonadati</taxon>
        <taxon>Pseudomonadota</taxon>
        <taxon>Betaproteobacteria</taxon>
        <taxon>Burkholderiales</taxon>
        <taxon>Comamonadaceae</taxon>
        <taxon>Ramlibacter</taxon>
    </lineage>
</organism>
<gene>
    <name evidence="2" type="ORF">UC35_17370</name>
</gene>
<feature type="transmembrane region" description="Helical" evidence="1">
    <location>
        <begin position="63"/>
        <end position="84"/>
    </location>
</feature>
<dbReference type="Proteomes" id="UP000070433">
    <property type="component" value="Chromosome"/>
</dbReference>